<name>A0A975CSW6_9FLAO</name>
<dbReference type="Proteomes" id="UP000663920">
    <property type="component" value="Chromosome"/>
</dbReference>
<keyword evidence="1" id="KW-0732">Signal</keyword>
<accession>A0A975CSW6</accession>
<dbReference type="KEGG" id="pcea:J3359_03715"/>
<protein>
    <submittedName>
        <fullName evidence="2">Histidine phosphatase family protein</fullName>
    </submittedName>
</protein>
<dbReference type="CDD" id="cd07067">
    <property type="entry name" value="HP_PGM_like"/>
    <property type="match status" value="1"/>
</dbReference>
<evidence type="ECO:0000313" key="3">
    <source>
        <dbReference type="Proteomes" id="UP000663920"/>
    </source>
</evidence>
<evidence type="ECO:0000256" key="1">
    <source>
        <dbReference type="SAM" id="SignalP"/>
    </source>
</evidence>
<feature type="chain" id="PRO_5037379258" evidence="1">
    <location>
        <begin position="21"/>
        <end position="165"/>
    </location>
</feature>
<dbReference type="Pfam" id="PF00300">
    <property type="entry name" value="His_Phos_1"/>
    <property type="match status" value="1"/>
</dbReference>
<evidence type="ECO:0000313" key="2">
    <source>
        <dbReference type="EMBL" id="QTE23397.1"/>
    </source>
</evidence>
<reference evidence="2 3" key="1">
    <citation type="submission" date="2021-03" db="EMBL/GenBank/DDBJ databases">
        <title>Complete genome of Polaribacter_sp.SM13.</title>
        <authorList>
            <person name="Jeong S.W."/>
            <person name="Bae J.W."/>
        </authorList>
    </citation>
    <scope>NUCLEOTIDE SEQUENCE [LARGE SCALE GENOMIC DNA]</scope>
    <source>
        <strain evidence="2 3">SM13</strain>
    </source>
</reference>
<dbReference type="Gene3D" id="3.40.50.1240">
    <property type="entry name" value="Phosphoglycerate mutase-like"/>
    <property type="match status" value="1"/>
</dbReference>
<dbReference type="SUPFAM" id="SSF53254">
    <property type="entry name" value="Phosphoglycerate mutase-like"/>
    <property type="match status" value="1"/>
</dbReference>
<dbReference type="EMBL" id="CP071869">
    <property type="protein sequence ID" value="QTE23397.1"/>
    <property type="molecule type" value="Genomic_DNA"/>
</dbReference>
<organism evidence="2 3">
    <name type="scientific">Polaribacter cellanae</name>
    <dbReference type="NCBI Taxonomy" id="2818493"/>
    <lineage>
        <taxon>Bacteria</taxon>
        <taxon>Pseudomonadati</taxon>
        <taxon>Bacteroidota</taxon>
        <taxon>Flavobacteriia</taxon>
        <taxon>Flavobacteriales</taxon>
        <taxon>Flavobacteriaceae</taxon>
    </lineage>
</organism>
<feature type="signal peptide" evidence="1">
    <location>
        <begin position="1"/>
        <end position="20"/>
    </location>
</feature>
<dbReference type="InterPro" id="IPR029033">
    <property type="entry name" value="His_PPase_superfam"/>
</dbReference>
<dbReference type="RefSeq" id="WP_208079407.1">
    <property type="nucleotide sequence ID" value="NZ_CP071869.1"/>
</dbReference>
<sequence length="165" mass="18841">MKKILLLFVFSFALLSFCNSQETTTYYLIRHAEKNRTDKTNRNPDLNEDGKERAVKWAAYFNNIHLDAVYSTNYNRTMQTAAPTAKSKDLNIKSYNPRNMFNAEFEKETKGKTVLVVGHSNTTPAFVNKILGKKNYKDLDDNDNASLFVVTISGDKKTSKVKKVN</sequence>
<gene>
    <name evidence="2" type="ORF">J3359_03715</name>
</gene>
<dbReference type="InterPro" id="IPR013078">
    <property type="entry name" value="His_Pase_superF_clade-1"/>
</dbReference>
<keyword evidence="3" id="KW-1185">Reference proteome</keyword>
<proteinExistence type="predicted"/>
<dbReference type="AlphaFoldDB" id="A0A975CSW6"/>